<reference evidence="1 2" key="1">
    <citation type="submission" date="2017-07" db="EMBL/GenBank/DDBJ databases">
        <authorList>
            <person name="Talla V."/>
            <person name="Backstrom N."/>
        </authorList>
    </citation>
    <scope>NUCLEOTIDE SEQUENCE [LARGE SCALE GENOMIC DNA]</scope>
</reference>
<name>A0A5E4QCZ0_9NEOP</name>
<evidence type="ECO:0000313" key="2">
    <source>
        <dbReference type="Proteomes" id="UP000324832"/>
    </source>
</evidence>
<dbReference type="AlphaFoldDB" id="A0A5E4QCZ0"/>
<proteinExistence type="predicted"/>
<protein>
    <submittedName>
        <fullName evidence="1">Uncharacterized protein</fullName>
    </submittedName>
</protein>
<accession>A0A5E4QCZ0</accession>
<dbReference type="Proteomes" id="UP000324832">
    <property type="component" value="Unassembled WGS sequence"/>
</dbReference>
<keyword evidence="2" id="KW-1185">Reference proteome</keyword>
<organism evidence="1 2">
    <name type="scientific">Leptidea sinapis</name>
    <dbReference type="NCBI Taxonomy" id="189913"/>
    <lineage>
        <taxon>Eukaryota</taxon>
        <taxon>Metazoa</taxon>
        <taxon>Ecdysozoa</taxon>
        <taxon>Arthropoda</taxon>
        <taxon>Hexapoda</taxon>
        <taxon>Insecta</taxon>
        <taxon>Pterygota</taxon>
        <taxon>Neoptera</taxon>
        <taxon>Endopterygota</taxon>
        <taxon>Lepidoptera</taxon>
        <taxon>Glossata</taxon>
        <taxon>Ditrysia</taxon>
        <taxon>Papilionoidea</taxon>
        <taxon>Pieridae</taxon>
        <taxon>Dismorphiinae</taxon>
        <taxon>Leptidea</taxon>
    </lineage>
</organism>
<dbReference type="EMBL" id="FZQP02002170">
    <property type="protein sequence ID" value="VVC94937.1"/>
    <property type="molecule type" value="Genomic_DNA"/>
</dbReference>
<gene>
    <name evidence="1" type="ORF">LSINAPIS_LOCUS6769</name>
</gene>
<evidence type="ECO:0000313" key="1">
    <source>
        <dbReference type="EMBL" id="VVC94937.1"/>
    </source>
</evidence>
<sequence>MKLKQNAYDTENACVTKSLNELLHQRAVNMSAQSQSLALLTMNFVAQTTQSFELSIRYVESFVQDQAKILARSNLSHSNTRNNSITQAPYRSVNSEDTAKQISHDLIKIFKSGDSDHVKWCSNSSIILNCLPDLHLGPYSAVVIFGVSTTPPVDLIGSKAPAGSHWKNHVEARHLPSPCLSGITAPAAKLEYFMQQKTIPDNNVPSNSGRYIECYAVHISSWTFDYWKKKGIKHDPPAPFFGTNSKQFLQKASARLGLMQSMAGIAAILHKFDVEPSSETIRNPKPDPTGIVSENFAGGLPLKLRKRKCAM</sequence>